<feature type="transmembrane region" description="Helical" evidence="1">
    <location>
        <begin position="147"/>
        <end position="166"/>
    </location>
</feature>
<keyword evidence="1" id="KW-0812">Transmembrane</keyword>
<feature type="transmembrane region" description="Helical" evidence="1">
    <location>
        <begin position="186"/>
        <end position="204"/>
    </location>
</feature>
<dbReference type="EMBL" id="FPHF01000070">
    <property type="protein sequence ID" value="SFV63261.1"/>
    <property type="molecule type" value="Genomic_DNA"/>
</dbReference>
<evidence type="ECO:0000256" key="1">
    <source>
        <dbReference type="SAM" id="Phobius"/>
    </source>
</evidence>
<feature type="transmembrane region" description="Helical" evidence="1">
    <location>
        <begin position="12"/>
        <end position="32"/>
    </location>
</feature>
<proteinExistence type="predicted"/>
<feature type="transmembrane region" description="Helical" evidence="1">
    <location>
        <begin position="119"/>
        <end position="135"/>
    </location>
</feature>
<protein>
    <recommendedName>
        <fullName evidence="3">Amino acid permease</fullName>
    </recommendedName>
</protein>
<organism evidence="2">
    <name type="scientific">hydrothermal vent metagenome</name>
    <dbReference type="NCBI Taxonomy" id="652676"/>
    <lineage>
        <taxon>unclassified sequences</taxon>
        <taxon>metagenomes</taxon>
        <taxon>ecological metagenomes</taxon>
    </lineage>
</organism>
<evidence type="ECO:0000313" key="2">
    <source>
        <dbReference type="EMBL" id="SFV63261.1"/>
    </source>
</evidence>
<gene>
    <name evidence="2" type="ORF">MNB_SM-4-92</name>
</gene>
<reference evidence="2" key="1">
    <citation type="submission" date="2016-10" db="EMBL/GenBank/DDBJ databases">
        <authorList>
            <person name="de Groot N.N."/>
        </authorList>
    </citation>
    <scope>NUCLEOTIDE SEQUENCE</scope>
</reference>
<dbReference type="AlphaFoldDB" id="A0A1W1CC31"/>
<feature type="transmembrane region" description="Helical" evidence="1">
    <location>
        <begin position="358"/>
        <end position="377"/>
    </location>
</feature>
<sequence length="378" mass="41108">MAINIKEFINARTTPLASIFGSGFLVMVPILVGTVGSYATLAMFFITLLAYSVGSVIRFNIKYAEPILKAKSNKRAAFFERFSDISLVLAYVVSVSLYLNILSAFVLTGLGLDSTLNEKTLTTSIIIMITTIGIIKGLKPLEILEKYALEITIFIVVLLIGAFGLYDYNIFTEVKGFTMPIASEHSTYEIVAILAGMLIVVQGFETSRYLGESYSSEMRIMTSRYAQIVSTIIYLIFISLALPVTHLLNGVYSDNALIELVTIVAPILVGPLIVVATLSQFSAAVADTLAATGNIKEVFVGKVDSKMSYLLVGISAILITWSIGTLEILALASRAFAFYYLLQTLVAMSISKSILQKFFMSALALMLVFITLFAIPAG</sequence>
<feature type="transmembrane region" description="Helical" evidence="1">
    <location>
        <begin position="82"/>
        <end position="107"/>
    </location>
</feature>
<feature type="transmembrane region" description="Helical" evidence="1">
    <location>
        <begin position="225"/>
        <end position="248"/>
    </location>
</feature>
<feature type="transmembrane region" description="Helical" evidence="1">
    <location>
        <begin position="260"/>
        <end position="286"/>
    </location>
</feature>
<evidence type="ECO:0008006" key="3">
    <source>
        <dbReference type="Google" id="ProtNLM"/>
    </source>
</evidence>
<accession>A0A1W1CC31</accession>
<keyword evidence="1" id="KW-1133">Transmembrane helix</keyword>
<feature type="transmembrane region" description="Helical" evidence="1">
    <location>
        <begin position="307"/>
        <end position="324"/>
    </location>
</feature>
<name>A0A1W1CC31_9ZZZZ</name>
<feature type="transmembrane region" description="Helical" evidence="1">
    <location>
        <begin position="38"/>
        <end position="61"/>
    </location>
</feature>
<keyword evidence="1" id="KW-0472">Membrane</keyword>